<proteinExistence type="predicted"/>
<comment type="caution">
    <text evidence="2">The sequence shown here is derived from an EMBL/GenBank/DDBJ whole genome shotgun (WGS) entry which is preliminary data.</text>
</comment>
<dbReference type="Proteomes" id="UP001408356">
    <property type="component" value="Unassembled WGS sequence"/>
</dbReference>
<accession>A0ABR2UKD8</accession>
<feature type="chain" id="PRO_5046617153" description="IgE-binding protein" evidence="1">
    <location>
        <begin position="16"/>
        <end position="194"/>
    </location>
</feature>
<keyword evidence="1" id="KW-0732">Signal</keyword>
<evidence type="ECO:0000313" key="3">
    <source>
        <dbReference type="Proteomes" id="UP001408356"/>
    </source>
</evidence>
<sequence>MLHLYIMALATLASATTYRLTVYAPGTEVDGADIDASANGLYLGLSEPSTYCPVVPVGAACPAVQGTLVYDGMSAMAVEVPGGQAIYVAPNGQIKYTQAHSAYMPTGSLVGGWFNKTMVSHCVPDTNVLDFLATDGSNRGGVMLCPDAPSFMEGTGASYQLYAMTTHFNVSNCVEAIGIVQHKSGANYGAWQYT</sequence>
<keyword evidence="3" id="KW-1185">Reference proteome</keyword>
<dbReference type="InterPro" id="IPR052820">
    <property type="entry name" value="PhiA_domain"/>
</dbReference>
<organism evidence="2 3">
    <name type="scientific">Seiridium unicorne</name>
    <dbReference type="NCBI Taxonomy" id="138068"/>
    <lineage>
        <taxon>Eukaryota</taxon>
        <taxon>Fungi</taxon>
        <taxon>Dikarya</taxon>
        <taxon>Ascomycota</taxon>
        <taxon>Pezizomycotina</taxon>
        <taxon>Sordariomycetes</taxon>
        <taxon>Xylariomycetidae</taxon>
        <taxon>Amphisphaeriales</taxon>
        <taxon>Sporocadaceae</taxon>
        <taxon>Seiridium</taxon>
    </lineage>
</organism>
<protein>
    <recommendedName>
        <fullName evidence="4">IgE-binding protein</fullName>
    </recommendedName>
</protein>
<dbReference type="PANTHER" id="PTHR42047:SF1">
    <property type="entry name" value="PROTEIN, PUTATIVE (AFU_ORTHOLOGUE AFUA_6G03560)-RELATED"/>
    <property type="match status" value="1"/>
</dbReference>
<evidence type="ECO:0008006" key="4">
    <source>
        <dbReference type="Google" id="ProtNLM"/>
    </source>
</evidence>
<evidence type="ECO:0000313" key="2">
    <source>
        <dbReference type="EMBL" id="KAK9415090.1"/>
    </source>
</evidence>
<evidence type="ECO:0000256" key="1">
    <source>
        <dbReference type="SAM" id="SignalP"/>
    </source>
</evidence>
<reference evidence="2 3" key="1">
    <citation type="journal article" date="2024" name="J. Plant Pathol.">
        <title>Sequence and assembly of the genome of Seiridium unicorne, isolate CBS 538.82, causal agent of cypress canker disease.</title>
        <authorList>
            <person name="Scali E."/>
            <person name="Rocca G.D."/>
            <person name="Danti R."/>
            <person name="Garbelotto M."/>
            <person name="Barberini S."/>
            <person name="Baroncelli R."/>
            <person name="Emiliani G."/>
        </authorList>
    </citation>
    <scope>NUCLEOTIDE SEQUENCE [LARGE SCALE GENOMIC DNA]</scope>
    <source>
        <strain evidence="2 3">BM-138-508</strain>
    </source>
</reference>
<dbReference type="EMBL" id="JARVKF010000418">
    <property type="protein sequence ID" value="KAK9415090.1"/>
    <property type="molecule type" value="Genomic_DNA"/>
</dbReference>
<gene>
    <name evidence="2" type="ORF">SUNI508_01938</name>
</gene>
<name>A0ABR2UKD8_9PEZI</name>
<dbReference type="PANTHER" id="PTHR42047">
    <property type="entry name" value="PROTEIN, PUTATIVE (AFU_ORTHOLOGUE AFUA_6G03560)-RELATED"/>
    <property type="match status" value="1"/>
</dbReference>
<feature type="signal peptide" evidence="1">
    <location>
        <begin position="1"/>
        <end position="15"/>
    </location>
</feature>